<evidence type="ECO:0000313" key="3">
    <source>
        <dbReference type="EMBL" id="CAB4865875.1"/>
    </source>
</evidence>
<organism evidence="2">
    <name type="scientific">freshwater metagenome</name>
    <dbReference type="NCBI Taxonomy" id="449393"/>
    <lineage>
        <taxon>unclassified sequences</taxon>
        <taxon>metagenomes</taxon>
        <taxon>ecological metagenomes</taxon>
    </lineage>
</organism>
<dbReference type="EMBL" id="CAEZVJ010000076">
    <property type="protein sequence ID" value="CAB4630837.1"/>
    <property type="molecule type" value="Genomic_DNA"/>
</dbReference>
<dbReference type="Pfam" id="PF13845">
    <property type="entry name" value="Septum_form"/>
    <property type="match status" value="1"/>
</dbReference>
<protein>
    <submittedName>
        <fullName evidence="2">Unannotated protein</fullName>
    </submittedName>
</protein>
<evidence type="ECO:0000259" key="1">
    <source>
        <dbReference type="Pfam" id="PF13845"/>
    </source>
</evidence>
<feature type="domain" description="Septum formation-related" evidence="1">
    <location>
        <begin position="36"/>
        <end position="128"/>
    </location>
</feature>
<proteinExistence type="predicted"/>
<dbReference type="EMBL" id="CAFBLO010000036">
    <property type="protein sequence ID" value="CAB4865875.1"/>
    <property type="molecule type" value="Genomic_DNA"/>
</dbReference>
<dbReference type="InterPro" id="IPR026004">
    <property type="entry name" value="Septum_form"/>
</dbReference>
<name>A0A6J6J1C9_9ZZZZ</name>
<evidence type="ECO:0000313" key="2">
    <source>
        <dbReference type="EMBL" id="CAB4630837.1"/>
    </source>
</evidence>
<reference evidence="2" key="1">
    <citation type="submission" date="2020-05" db="EMBL/GenBank/DDBJ databases">
        <authorList>
            <person name="Chiriac C."/>
            <person name="Salcher M."/>
            <person name="Ghai R."/>
            <person name="Kavagutti S V."/>
        </authorList>
    </citation>
    <scope>NUCLEOTIDE SEQUENCE</scope>
</reference>
<accession>A0A6J6J1C9</accession>
<gene>
    <name evidence="2" type="ORF">UFOPK1961_00742</name>
    <name evidence="3" type="ORF">UFOPK3364_00498</name>
</gene>
<sequence length="146" mass="15673">MISTLVDTYGGGPSPVVTPTVTPTFPPTGIVELAIGDCLDQMNLEDGINSTEPVVECDSEHDLEVFASLTVDGTAYPSVEDLVSFGSKQCALEFKTFVGLDFGISALDFQYYYPTESSWAKGDRGVDCVIFDPTQRTTGTLADAKR</sequence>
<dbReference type="AlphaFoldDB" id="A0A6J6J1C9"/>